<evidence type="ECO:0000259" key="2">
    <source>
        <dbReference type="Pfam" id="PF04892"/>
    </source>
</evidence>
<dbReference type="EMBL" id="SMBT01000001">
    <property type="protein sequence ID" value="TCU90028.1"/>
    <property type="molecule type" value="Genomic_DNA"/>
</dbReference>
<keyword evidence="6" id="KW-1185">Reference proteome</keyword>
<feature type="transmembrane region" description="Helical" evidence="1">
    <location>
        <begin position="21"/>
        <end position="39"/>
    </location>
</feature>
<keyword evidence="1" id="KW-0472">Membrane</keyword>
<evidence type="ECO:0000256" key="1">
    <source>
        <dbReference type="SAM" id="Phobius"/>
    </source>
</evidence>
<dbReference type="OrthoDB" id="9780818at2"/>
<keyword evidence="1" id="KW-0812">Transmembrane</keyword>
<feature type="transmembrane region" description="Helical" evidence="1">
    <location>
        <begin position="266"/>
        <end position="287"/>
    </location>
</feature>
<dbReference type="PANTHER" id="PTHR28008:SF1">
    <property type="entry name" value="DOMAIN PROTEIN, PUTATIVE (AFU_ORTHOLOGUE AFUA_3G10980)-RELATED"/>
    <property type="match status" value="1"/>
</dbReference>
<feature type="transmembrane region" description="Helical" evidence="1">
    <location>
        <begin position="294"/>
        <end position="313"/>
    </location>
</feature>
<dbReference type="EMBL" id="UGHR01000001">
    <property type="protein sequence ID" value="STQ89055.1"/>
    <property type="molecule type" value="Genomic_DNA"/>
</dbReference>
<evidence type="ECO:0000313" key="5">
    <source>
        <dbReference type="Proteomes" id="UP000255108"/>
    </source>
</evidence>
<dbReference type="AlphaFoldDB" id="A0A377Q2P8"/>
<dbReference type="RefSeq" id="WP_115225550.1">
    <property type="nucleotide sequence ID" value="NZ_CAWOLO010000001.1"/>
</dbReference>
<evidence type="ECO:0000313" key="3">
    <source>
        <dbReference type="EMBL" id="STQ89055.1"/>
    </source>
</evidence>
<feature type="transmembrane region" description="Helical" evidence="1">
    <location>
        <begin position="59"/>
        <end position="82"/>
    </location>
</feature>
<evidence type="ECO:0000313" key="4">
    <source>
        <dbReference type="EMBL" id="TCU90028.1"/>
    </source>
</evidence>
<name>A0A377Q2P8_9NEIS</name>
<dbReference type="PANTHER" id="PTHR28008">
    <property type="entry name" value="DOMAIN PROTEIN, PUTATIVE (AFU_ORTHOLOGUE AFUA_3G10980)-RELATED"/>
    <property type="match status" value="1"/>
</dbReference>
<sequence length="368" mass="41449">MRHSLTISYLARQIAPTRVPRYIAFCLVLVILVVSLYPFSGWRFTGEPIWAFYAYPLPYYFTFFDNSINVLAYLPLGFSLAISFRHLRYGSFLAALSGLALSSTVEFIQQFLPGRVASNLDILSNSFGALLGVLLALILGNRYWQNRWLAARHAWFAPGPAVEWGTTWLVLWFITQLDPSQPFLGVVVESPGLPQPFESPMQNAKLFLRLLEGGGMMLHFLGVALFVSVLVRHTWQSPKAIRFTLLTALLLKLGFAGLLLKPAQFFAWININIVVGGLLGTLALVLLWRLNRRLRALVGALALIATLVIGWFWPLTPQLSATLPLFRWHYGHLLHFNGLSAVISDLWPYGAIALLLWLSIRAPREESW</sequence>
<feature type="transmembrane region" description="Helical" evidence="1">
    <location>
        <begin position="206"/>
        <end position="231"/>
    </location>
</feature>
<dbReference type="Pfam" id="PF04892">
    <property type="entry name" value="VanZ"/>
    <property type="match status" value="1"/>
</dbReference>
<accession>A0A377Q2P8</accession>
<feature type="transmembrane region" description="Helical" evidence="1">
    <location>
        <begin position="89"/>
        <end position="110"/>
    </location>
</feature>
<keyword evidence="1" id="KW-1133">Transmembrane helix</keyword>
<dbReference type="InterPro" id="IPR006976">
    <property type="entry name" value="VanZ-like"/>
</dbReference>
<feature type="transmembrane region" description="Helical" evidence="1">
    <location>
        <begin position="122"/>
        <end position="143"/>
    </location>
</feature>
<protein>
    <submittedName>
        <fullName evidence="3">Predicted integral membrane protein</fullName>
    </submittedName>
    <submittedName>
        <fullName evidence="4">VanZ like protein</fullName>
    </submittedName>
</protein>
<gene>
    <name evidence="4" type="ORF">EV682_10147</name>
    <name evidence="3" type="ORF">NCTC11159_00066</name>
</gene>
<feature type="transmembrane region" description="Helical" evidence="1">
    <location>
        <begin position="243"/>
        <end position="260"/>
    </location>
</feature>
<organism evidence="3 5">
    <name type="scientific">Iodobacter fluviatilis</name>
    <dbReference type="NCBI Taxonomy" id="537"/>
    <lineage>
        <taxon>Bacteria</taxon>
        <taxon>Pseudomonadati</taxon>
        <taxon>Pseudomonadota</taxon>
        <taxon>Betaproteobacteria</taxon>
        <taxon>Neisseriales</taxon>
        <taxon>Chitinibacteraceae</taxon>
        <taxon>Iodobacter</taxon>
    </lineage>
</organism>
<feature type="transmembrane region" description="Helical" evidence="1">
    <location>
        <begin position="155"/>
        <end position="174"/>
    </location>
</feature>
<reference evidence="4 6" key="2">
    <citation type="submission" date="2019-03" db="EMBL/GenBank/DDBJ databases">
        <title>Genomic Encyclopedia of Type Strains, Phase IV (KMG-IV): sequencing the most valuable type-strain genomes for metagenomic binning, comparative biology and taxonomic classification.</title>
        <authorList>
            <person name="Goeker M."/>
        </authorList>
    </citation>
    <scope>NUCLEOTIDE SEQUENCE [LARGE SCALE GENOMIC DNA]</scope>
    <source>
        <strain evidence="4 6">DSM 3764</strain>
    </source>
</reference>
<feature type="transmembrane region" description="Helical" evidence="1">
    <location>
        <begin position="333"/>
        <end position="358"/>
    </location>
</feature>
<dbReference type="Proteomes" id="UP000255108">
    <property type="component" value="Unassembled WGS sequence"/>
</dbReference>
<evidence type="ECO:0000313" key="6">
    <source>
        <dbReference type="Proteomes" id="UP000295794"/>
    </source>
</evidence>
<dbReference type="Proteomes" id="UP000295794">
    <property type="component" value="Unassembled WGS sequence"/>
</dbReference>
<reference evidence="3 5" key="1">
    <citation type="submission" date="2018-06" db="EMBL/GenBank/DDBJ databases">
        <authorList>
            <consortium name="Pathogen Informatics"/>
            <person name="Doyle S."/>
        </authorList>
    </citation>
    <scope>NUCLEOTIDE SEQUENCE [LARGE SCALE GENOMIC DNA]</scope>
    <source>
        <strain evidence="3 5">NCTC11159</strain>
    </source>
</reference>
<proteinExistence type="predicted"/>
<feature type="domain" description="VanZ-like" evidence="2">
    <location>
        <begin position="35"/>
        <end position="139"/>
    </location>
</feature>